<dbReference type="Pfam" id="PF02825">
    <property type="entry name" value="WWE"/>
    <property type="match status" value="1"/>
</dbReference>
<dbReference type="GO" id="GO:0008270">
    <property type="term" value="F:zinc ion binding"/>
    <property type="evidence" value="ECO:0007669"/>
    <property type="project" value="InterPro"/>
</dbReference>
<dbReference type="OrthoDB" id="2449614at2759"/>
<reference evidence="2 3" key="1">
    <citation type="submission" date="2020-02" db="EMBL/GenBank/DDBJ databases">
        <authorList>
            <person name="Ferguson B K."/>
        </authorList>
    </citation>
    <scope>NUCLEOTIDE SEQUENCE [LARGE SCALE GENOMIC DNA]</scope>
</reference>
<dbReference type="Gene3D" id="3.30.720.50">
    <property type="match status" value="1"/>
</dbReference>
<name>A0A6H5HHW2_9HEMI</name>
<dbReference type="InterPro" id="IPR037197">
    <property type="entry name" value="WWE_dom_sf"/>
</dbReference>
<evidence type="ECO:0000259" key="1">
    <source>
        <dbReference type="SMART" id="SM00678"/>
    </source>
</evidence>
<protein>
    <recommendedName>
        <fullName evidence="1">WWE domain-containing protein</fullName>
    </recommendedName>
</protein>
<accession>A0A6H5HHW2</accession>
<dbReference type="AlphaFoldDB" id="A0A6H5HHW2"/>
<dbReference type="SUPFAM" id="SSF117839">
    <property type="entry name" value="WWE domain"/>
    <property type="match status" value="1"/>
</dbReference>
<dbReference type="EMBL" id="CADCXU010031816">
    <property type="protein sequence ID" value="CAB0017664.1"/>
    <property type="molecule type" value="Genomic_DNA"/>
</dbReference>
<feature type="domain" description="WWE" evidence="1">
    <location>
        <begin position="107"/>
        <end position="199"/>
    </location>
</feature>
<dbReference type="InterPro" id="IPR018123">
    <property type="entry name" value="WWE-dom_subgr"/>
</dbReference>
<evidence type="ECO:0000313" key="3">
    <source>
        <dbReference type="Proteomes" id="UP000479000"/>
    </source>
</evidence>
<dbReference type="Proteomes" id="UP000479000">
    <property type="component" value="Unassembled WGS sequence"/>
</dbReference>
<keyword evidence="3" id="KW-1185">Reference proteome</keyword>
<dbReference type="SMART" id="SM00678">
    <property type="entry name" value="WWE"/>
    <property type="match status" value="1"/>
</dbReference>
<gene>
    <name evidence="2" type="ORF">NTEN_LOCUS21634</name>
</gene>
<dbReference type="InterPro" id="IPR004170">
    <property type="entry name" value="WWE_dom"/>
</dbReference>
<evidence type="ECO:0000313" key="2">
    <source>
        <dbReference type="EMBL" id="CAB0017664.1"/>
    </source>
</evidence>
<proteinExistence type="predicted"/>
<feature type="non-terminal residue" evidence="2">
    <location>
        <position position="211"/>
    </location>
</feature>
<sequence>MGESPGPLASLQPRGIAVAGARALQKADPSDAQRCRSGARQILHQLEDEAAVQRRSWLSWRRHPPQCEAHVLPSGFPGWQRLQMGMVRRWSIRMAHLRHGSSVSHRSSVGQSKFLRGRFGWPPPSAKKSIAVSSSYHRSDILYQQPNIRSGFQGDQTIDVSKTYLGLPYIINFCNLTQVRNNTGFVRNIRRVQQAPYPLVKLNPNEPIFVP</sequence>
<organism evidence="2 3">
    <name type="scientific">Nesidiocoris tenuis</name>
    <dbReference type="NCBI Taxonomy" id="355587"/>
    <lineage>
        <taxon>Eukaryota</taxon>
        <taxon>Metazoa</taxon>
        <taxon>Ecdysozoa</taxon>
        <taxon>Arthropoda</taxon>
        <taxon>Hexapoda</taxon>
        <taxon>Insecta</taxon>
        <taxon>Pterygota</taxon>
        <taxon>Neoptera</taxon>
        <taxon>Paraneoptera</taxon>
        <taxon>Hemiptera</taxon>
        <taxon>Heteroptera</taxon>
        <taxon>Panheteroptera</taxon>
        <taxon>Cimicomorpha</taxon>
        <taxon>Miridae</taxon>
        <taxon>Dicyphina</taxon>
        <taxon>Nesidiocoris</taxon>
    </lineage>
</organism>